<feature type="non-terminal residue" evidence="2">
    <location>
        <position position="29"/>
    </location>
</feature>
<evidence type="ECO:0000313" key="3">
    <source>
        <dbReference type="Proteomes" id="UP000663846"/>
    </source>
</evidence>
<accession>A0A8H2WIA9</accession>
<dbReference type="EMBL" id="CAJMWS010000215">
    <property type="protein sequence ID" value="CAE6381220.1"/>
    <property type="molecule type" value="Genomic_DNA"/>
</dbReference>
<comment type="caution">
    <text evidence="2">The sequence shown here is derived from an EMBL/GenBank/DDBJ whole genome shotgun (WGS) entry which is preliminary data.</text>
</comment>
<evidence type="ECO:0000313" key="2">
    <source>
        <dbReference type="EMBL" id="CAE6381220.1"/>
    </source>
</evidence>
<feature type="region of interest" description="Disordered" evidence="1">
    <location>
        <begin position="1"/>
        <end position="29"/>
    </location>
</feature>
<feature type="compositionally biased region" description="Polar residues" evidence="1">
    <location>
        <begin position="19"/>
        <end position="29"/>
    </location>
</feature>
<evidence type="ECO:0000256" key="1">
    <source>
        <dbReference type="SAM" id="MobiDB-lite"/>
    </source>
</evidence>
<gene>
    <name evidence="2" type="ORF">RDB_LOCUS34570</name>
</gene>
<dbReference type="Proteomes" id="UP000663846">
    <property type="component" value="Unassembled WGS sequence"/>
</dbReference>
<proteinExistence type="predicted"/>
<dbReference type="AlphaFoldDB" id="A0A8H2WIA9"/>
<name>A0A8H2WIA9_9AGAM</name>
<reference evidence="2" key="1">
    <citation type="submission" date="2021-01" db="EMBL/GenBank/DDBJ databases">
        <authorList>
            <person name="Kaushik A."/>
        </authorList>
    </citation>
    <scope>NUCLEOTIDE SEQUENCE</scope>
    <source>
        <strain evidence="2">AG1-1C</strain>
    </source>
</reference>
<sequence>MPKWQPQADQPLPWGNTLIKGSQHQSGHP</sequence>
<protein>
    <submittedName>
        <fullName evidence="2">Uncharacterized protein</fullName>
    </submittedName>
</protein>
<organism evidence="2 3">
    <name type="scientific">Rhizoctonia solani</name>
    <dbReference type="NCBI Taxonomy" id="456999"/>
    <lineage>
        <taxon>Eukaryota</taxon>
        <taxon>Fungi</taxon>
        <taxon>Dikarya</taxon>
        <taxon>Basidiomycota</taxon>
        <taxon>Agaricomycotina</taxon>
        <taxon>Agaricomycetes</taxon>
        <taxon>Cantharellales</taxon>
        <taxon>Ceratobasidiaceae</taxon>
        <taxon>Rhizoctonia</taxon>
    </lineage>
</organism>